<organism evidence="2 3">
    <name type="scientific">Leptonema illini</name>
    <dbReference type="NCBI Taxonomy" id="183"/>
    <lineage>
        <taxon>Bacteria</taxon>
        <taxon>Pseudomonadati</taxon>
        <taxon>Spirochaetota</taxon>
        <taxon>Spirochaetia</taxon>
        <taxon>Leptospirales</taxon>
        <taxon>Leptospiraceae</taxon>
        <taxon>Leptonema</taxon>
    </lineage>
</organism>
<evidence type="ECO:0000313" key="2">
    <source>
        <dbReference type="EMBL" id="KAB2930494.1"/>
    </source>
</evidence>
<name>A0A833GZC8_9LEPT</name>
<sequence length="404" mass="45408">MKSTAERKKQEPEQGQQNGGLRSIPIIEKKRKKSLFSMFFSSAEKQKALLFHIDDGASLEEALELIRFASSLRGDHRRMLLAPPAMHPFFTSSQLFTEMHPLTPAASEKALSQAVRGTGADLFISSRSASIRGVTSVQLKSRNRSYHRFPSFWKALPMWNGKGKSKGNKKGKKQSHLEKADLQLSQHNLRFRITMRRMFEALAPSTHPIWIPVSLDPFTGSPWPFSSYMRLCRMLSQNGMPFVVTLDEKSARESNDKDREVLRGLPVFRKELALLSRGFDGIRLIESPSFDEQLSLARFSKIVIGNPSPELLLAQMGGSQIVFLHDMLTYRSLHAGRAEELTLHASHDRSLFDESVQLIGGLSLKPHVDECVRDCPACSHNYCVDTISAEAVFEELKLLLAQGS</sequence>
<dbReference type="AlphaFoldDB" id="A0A833GZC8"/>
<dbReference type="Proteomes" id="UP000460298">
    <property type="component" value="Unassembled WGS sequence"/>
</dbReference>
<accession>A0A833GZC8</accession>
<dbReference type="Gene3D" id="3.40.50.2000">
    <property type="entry name" value="Glycogen Phosphorylase B"/>
    <property type="match status" value="1"/>
</dbReference>
<evidence type="ECO:0000256" key="1">
    <source>
        <dbReference type="SAM" id="MobiDB-lite"/>
    </source>
</evidence>
<feature type="compositionally biased region" description="Basic and acidic residues" evidence="1">
    <location>
        <begin position="1"/>
        <end position="12"/>
    </location>
</feature>
<dbReference type="EMBL" id="WBUI01000020">
    <property type="protein sequence ID" value="KAB2930494.1"/>
    <property type="molecule type" value="Genomic_DNA"/>
</dbReference>
<gene>
    <name evidence="2" type="ORF">F9K24_16695</name>
</gene>
<comment type="caution">
    <text evidence="2">The sequence shown here is derived from an EMBL/GenBank/DDBJ whole genome shotgun (WGS) entry which is preliminary data.</text>
</comment>
<protein>
    <submittedName>
        <fullName evidence="2">Uncharacterized protein</fullName>
    </submittedName>
</protein>
<feature type="region of interest" description="Disordered" evidence="1">
    <location>
        <begin position="1"/>
        <end position="24"/>
    </location>
</feature>
<proteinExistence type="predicted"/>
<reference evidence="2 3" key="1">
    <citation type="submission" date="2019-10" db="EMBL/GenBank/DDBJ databases">
        <title>Extracellular Electron Transfer in a Candidatus Methanoperedens spp. Enrichment Culture.</title>
        <authorList>
            <person name="Berger S."/>
            <person name="Rangel Shaw D."/>
            <person name="Berben T."/>
            <person name="In 'T Zandt M."/>
            <person name="Frank J."/>
            <person name="Reimann J."/>
            <person name="Jetten M.S.M."/>
            <person name="Welte C.U."/>
        </authorList>
    </citation>
    <scope>NUCLEOTIDE SEQUENCE [LARGE SCALE GENOMIC DNA]</scope>
    <source>
        <strain evidence="2">SB12</strain>
    </source>
</reference>
<evidence type="ECO:0000313" key="3">
    <source>
        <dbReference type="Proteomes" id="UP000460298"/>
    </source>
</evidence>